<feature type="region of interest" description="Disordered" evidence="1">
    <location>
        <begin position="22"/>
        <end position="60"/>
    </location>
</feature>
<keyword evidence="3" id="KW-1185">Reference proteome</keyword>
<sequence>MDGWLLAAELCGKDMFSQEELAAASQSSSRTINPSGSSTSTAAAAAGNSTTSGGTSSSSSASFFYVRRHTAKFHVLSLAWDPLAGQRLLVVGYQQAQPEEAVRQRAAAEAAQPGDAEVGGG</sequence>
<feature type="region of interest" description="Disordered" evidence="1">
    <location>
        <begin position="100"/>
        <end position="121"/>
    </location>
</feature>
<evidence type="ECO:0000313" key="3">
    <source>
        <dbReference type="Proteomes" id="UP001244341"/>
    </source>
</evidence>
<evidence type="ECO:0000313" key="2">
    <source>
        <dbReference type="EMBL" id="WIA10288.1"/>
    </source>
</evidence>
<gene>
    <name evidence="2" type="ORF">OEZ85_010482</name>
</gene>
<reference evidence="2 3" key="1">
    <citation type="submission" date="2023-05" db="EMBL/GenBank/DDBJ databases">
        <title>A 100% complete, gapless, phased diploid assembly of the Scenedesmus obliquus UTEX 3031 genome.</title>
        <authorList>
            <person name="Biondi T.C."/>
            <person name="Hanschen E.R."/>
            <person name="Kwon T."/>
            <person name="Eng W."/>
            <person name="Kruse C.P.S."/>
            <person name="Koehler S.I."/>
            <person name="Kunde Y."/>
            <person name="Gleasner C.D."/>
            <person name="You Mak K.T."/>
            <person name="Polle J."/>
            <person name="Hovde B.T."/>
            <person name="Starkenburg S.R."/>
        </authorList>
    </citation>
    <scope>NUCLEOTIDE SEQUENCE [LARGE SCALE GENOMIC DNA]</scope>
    <source>
        <strain evidence="2 3">DOE0152z</strain>
    </source>
</reference>
<organism evidence="2 3">
    <name type="scientific">Tetradesmus obliquus</name>
    <name type="common">Green alga</name>
    <name type="synonym">Acutodesmus obliquus</name>
    <dbReference type="NCBI Taxonomy" id="3088"/>
    <lineage>
        <taxon>Eukaryota</taxon>
        <taxon>Viridiplantae</taxon>
        <taxon>Chlorophyta</taxon>
        <taxon>core chlorophytes</taxon>
        <taxon>Chlorophyceae</taxon>
        <taxon>CS clade</taxon>
        <taxon>Sphaeropleales</taxon>
        <taxon>Scenedesmaceae</taxon>
        <taxon>Tetradesmus</taxon>
    </lineage>
</organism>
<dbReference type="EMBL" id="CP126209">
    <property type="protein sequence ID" value="WIA10288.1"/>
    <property type="molecule type" value="Genomic_DNA"/>
</dbReference>
<evidence type="ECO:0000256" key="1">
    <source>
        <dbReference type="SAM" id="MobiDB-lite"/>
    </source>
</evidence>
<accession>A0ABY8TME8</accession>
<proteinExistence type="predicted"/>
<dbReference type="Proteomes" id="UP001244341">
    <property type="component" value="Chromosome 2b"/>
</dbReference>
<name>A0ABY8TME8_TETOB</name>
<protein>
    <submittedName>
        <fullName evidence="2">Uncharacterized protein</fullName>
    </submittedName>
</protein>